<protein>
    <recommendedName>
        <fullName evidence="3">ATP-binding protein</fullName>
    </recommendedName>
</protein>
<name>A0A0A5GIL0_9BACI</name>
<sequence>MSANNVSFKSSINIKFDLGNENFFNRYLPTPSHAEAFIGLLKGFNEKSSSKSHIIMGPYGTGKSLIGTILSSITSNNVSNDTVQELKQKFEKVDDDIYNELNKIQSCDKTYLPIVLSGNEGRFRTAIISSIMKTLEQNDIHVTVPGVVNKVISTIETWEQDYPQTFEAFLNYLKEAGKEYELWRIEVLSHNSQEIEWFQSIFPYLTSGTEFIVDYQYDFVEQIKYILDELDKLDLGLFVTYDEFGRFLQTLDTTLIHETMQDIQDIAELADHYTDSFHILLITHKNLRQYFNVLKDEHKDEFQRIERRFKTYYIESDQSTFVRLAQNIINDLDIKNTLSKDYEESVINTLRKYTFFPTLNQVELEELVVSGCYPIHPITLYLLPHLSNVFGQNERTLFTFLESTETGGLLNHLAKDDGYYLADQLFDYFFSGDHFISEDIKDSVRLYKQLIKKIPTPSNGLEQRILKFITLWELTGLQSMHKITNELLSLALNEEIENVNKALDQLNSYKAVRFNRIMGYWELFQGSSINIEEEIQSRLEETSINQNRRKEVIENALDNKFYLATSYNDEKSMTRFATTNVTFSSDIVEEGKFDYDQNSDASIYLVILEKSEDREDIIQQLKDNFSFKQSIFGVSHYPITYIYEVIDQLIIVNQMIEDVELLKQDINIKDELLIKKEDLLFSIKEYIRVWTDFSGHATWIHNGEEIKIQNRIVLENKLSEIMYDIYPYTPEVRNESINRKKINNVQLKAAKTVVDHIIEFPYSEQFNIEGKGPDYLIYATIFKNNGFLIDDLNNISSKEFQLMRDDLINFVKNNKKGNLNELVSILERSPYGIRKPLIPIYIISLLRDVWDHTMFYRNDMYVPAVDGDKIYKMIEEADQYEYIVYDFNKQLTPFLNEIDSVFGEYKSEYVDGKPAIIQMSSAVLGWLRSLPKYTQITSNLSPEVNQFKETVKRSEVDPSATIQSLFENYQNDFDSLISMKVNIENFCDHQIENIKENIFYYTETSSYKELINWANNQSGFAQKKNATVYNILNVSTSDNWVSDFVEEYIGLRIQDWSDRTYEMFIKQLERDIEMLNSKDSDNTNAQQLQIDGRNVTIQTDVELSTKSKTIYNNVHRMVNNAGRTVPKEEVEYIVYKLLTEFVE</sequence>
<evidence type="ECO:0000313" key="2">
    <source>
        <dbReference type="Proteomes" id="UP000030403"/>
    </source>
</evidence>
<comment type="caution">
    <text evidence="1">The sequence shown here is derived from an EMBL/GenBank/DDBJ whole genome shotgun (WGS) entry which is preliminary data.</text>
</comment>
<evidence type="ECO:0000313" key="1">
    <source>
        <dbReference type="EMBL" id="KGX91859.1"/>
    </source>
</evidence>
<organism evidence="1 2">
    <name type="scientific">Pontibacillus marinus BH030004 = DSM 16465</name>
    <dbReference type="NCBI Taxonomy" id="1385511"/>
    <lineage>
        <taxon>Bacteria</taxon>
        <taxon>Bacillati</taxon>
        <taxon>Bacillota</taxon>
        <taxon>Bacilli</taxon>
        <taxon>Bacillales</taxon>
        <taxon>Bacillaceae</taxon>
        <taxon>Pontibacillus</taxon>
    </lineage>
</organism>
<evidence type="ECO:0008006" key="3">
    <source>
        <dbReference type="Google" id="ProtNLM"/>
    </source>
</evidence>
<reference evidence="1 2" key="1">
    <citation type="submission" date="2013-08" db="EMBL/GenBank/DDBJ databases">
        <authorList>
            <person name="Huang J."/>
            <person name="Wang G."/>
        </authorList>
    </citation>
    <scope>NUCLEOTIDE SEQUENCE [LARGE SCALE GENOMIC DNA]</scope>
    <source>
        <strain evidence="1 2">BH030004</strain>
    </source>
</reference>
<dbReference type="RefSeq" id="WP_036841444.1">
    <property type="nucleotide sequence ID" value="NZ_AULJ01000001.1"/>
</dbReference>
<proteinExistence type="predicted"/>
<dbReference type="OrthoDB" id="856045at2"/>
<accession>A0A0A5GIL0</accession>
<dbReference type="EMBL" id="AVPF01000001">
    <property type="protein sequence ID" value="KGX91859.1"/>
    <property type="molecule type" value="Genomic_DNA"/>
</dbReference>
<dbReference type="STRING" id="1385511.GCA_000425225_00216"/>
<dbReference type="AlphaFoldDB" id="A0A0A5GIL0"/>
<dbReference type="eggNOG" id="COG0470">
    <property type="taxonomic scope" value="Bacteria"/>
</dbReference>
<keyword evidence="2" id="KW-1185">Reference proteome</keyword>
<dbReference type="Proteomes" id="UP000030403">
    <property type="component" value="Unassembled WGS sequence"/>
</dbReference>
<gene>
    <name evidence="1" type="ORF">N783_00190</name>
</gene>